<sequence>ASYQFFVDMLKHLDREDLNQLWRLVKESLSIRLAASDKEMEL</sequence>
<comment type="caution">
    <text evidence="1">The sequence shown here is derived from an EMBL/GenBank/DDBJ whole genome shotgun (WGS) entry which is preliminary data.</text>
</comment>
<dbReference type="EMBL" id="BKCJ011503850">
    <property type="protein sequence ID" value="GFD38659.1"/>
    <property type="molecule type" value="Genomic_DNA"/>
</dbReference>
<accession>A0A699VWB5</accession>
<feature type="non-terminal residue" evidence="1">
    <location>
        <position position="1"/>
    </location>
</feature>
<reference evidence="1" key="1">
    <citation type="journal article" date="2019" name="Sci. Rep.">
        <title>Draft genome of Tanacetum cinerariifolium, the natural source of mosquito coil.</title>
        <authorList>
            <person name="Yamashiro T."/>
            <person name="Shiraishi A."/>
            <person name="Satake H."/>
            <person name="Nakayama K."/>
        </authorList>
    </citation>
    <scope>NUCLEOTIDE SEQUENCE</scope>
</reference>
<name>A0A699VWB5_TANCI</name>
<gene>
    <name evidence="1" type="ORF">Tci_910628</name>
</gene>
<organism evidence="1">
    <name type="scientific">Tanacetum cinerariifolium</name>
    <name type="common">Dalmatian daisy</name>
    <name type="synonym">Chrysanthemum cinerariifolium</name>
    <dbReference type="NCBI Taxonomy" id="118510"/>
    <lineage>
        <taxon>Eukaryota</taxon>
        <taxon>Viridiplantae</taxon>
        <taxon>Streptophyta</taxon>
        <taxon>Embryophyta</taxon>
        <taxon>Tracheophyta</taxon>
        <taxon>Spermatophyta</taxon>
        <taxon>Magnoliopsida</taxon>
        <taxon>eudicotyledons</taxon>
        <taxon>Gunneridae</taxon>
        <taxon>Pentapetalae</taxon>
        <taxon>asterids</taxon>
        <taxon>campanulids</taxon>
        <taxon>Asterales</taxon>
        <taxon>Asteraceae</taxon>
        <taxon>Asteroideae</taxon>
        <taxon>Anthemideae</taxon>
        <taxon>Anthemidinae</taxon>
        <taxon>Tanacetum</taxon>
    </lineage>
</organism>
<dbReference type="AlphaFoldDB" id="A0A699VWB5"/>
<protein>
    <submittedName>
        <fullName evidence="1">Uncharacterized protein</fullName>
    </submittedName>
</protein>
<proteinExistence type="predicted"/>
<evidence type="ECO:0000313" key="1">
    <source>
        <dbReference type="EMBL" id="GFD38659.1"/>
    </source>
</evidence>